<dbReference type="RefSeq" id="XP_012653686.1">
    <property type="nucleotide sequence ID" value="XM_012798232.1"/>
</dbReference>
<gene>
    <name evidence="1" type="ORF">TTHERM_000346678</name>
</gene>
<dbReference type="KEGG" id="tet:TTHERM_000346678"/>
<accession>W7XHH3</accession>
<dbReference type="Proteomes" id="UP000009168">
    <property type="component" value="Unassembled WGS sequence"/>
</dbReference>
<dbReference type="GeneID" id="24438537"/>
<dbReference type="InParanoid" id="W7XHH3"/>
<evidence type="ECO:0000313" key="2">
    <source>
        <dbReference type="Proteomes" id="UP000009168"/>
    </source>
</evidence>
<evidence type="ECO:0000313" key="1">
    <source>
        <dbReference type="EMBL" id="EWS73806.1"/>
    </source>
</evidence>
<name>W7XHH3_TETTS</name>
<reference evidence="2" key="1">
    <citation type="journal article" date="2006" name="PLoS Biol.">
        <title>Macronuclear genome sequence of the ciliate Tetrahymena thermophila, a model eukaryote.</title>
        <authorList>
            <person name="Eisen J.A."/>
            <person name="Coyne R.S."/>
            <person name="Wu M."/>
            <person name="Wu D."/>
            <person name="Thiagarajan M."/>
            <person name="Wortman J.R."/>
            <person name="Badger J.H."/>
            <person name="Ren Q."/>
            <person name="Amedeo P."/>
            <person name="Jones K.M."/>
            <person name="Tallon L.J."/>
            <person name="Delcher A.L."/>
            <person name="Salzberg S.L."/>
            <person name="Silva J.C."/>
            <person name="Haas B.J."/>
            <person name="Majoros W.H."/>
            <person name="Farzad M."/>
            <person name="Carlton J.M."/>
            <person name="Smith R.K. Jr."/>
            <person name="Garg J."/>
            <person name="Pearlman R.E."/>
            <person name="Karrer K.M."/>
            <person name="Sun L."/>
            <person name="Manning G."/>
            <person name="Elde N.C."/>
            <person name="Turkewitz A.P."/>
            <person name="Asai D.J."/>
            <person name="Wilkes D.E."/>
            <person name="Wang Y."/>
            <person name="Cai H."/>
            <person name="Collins K."/>
            <person name="Stewart B.A."/>
            <person name="Lee S.R."/>
            <person name="Wilamowska K."/>
            <person name="Weinberg Z."/>
            <person name="Ruzzo W.L."/>
            <person name="Wloga D."/>
            <person name="Gaertig J."/>
            <person name="Frankel J."/>
            <person name="Tsao C.-C."/>
            <person name="Gorovsky M.A."/>
            <person name="Keeling P.J."/>
            <person name="Waller R.F."/>
            <person name="Patron N.J."/>
            <person name="Cherry J.M."/>
            <person name="Stover N.A."/>
            <person name="Krieger C.J."/>
            <person name="del Toro C."/>
            <person name="Ryder H.F."/>
            <person name="Williamson S.C."/>
            <person name="Barbeau R.A."/>
            <person name="Hamilton E.P."/>
            <person name="Orias E."/>
        </authorList>
    </citation>
    <scope>NUCLEOTIDE SEQUENCE [LARGE SCALE GENOMIC DNA]</scope>
    <source>
        <strain evidence="2">SB210</strain>
    </source>
</reference>
<proteinExistence type="predicted"/>
<organism evidence="1 2">
    <name type="scientific">Tetrahymena thermophila (strain SB210)</name>
    <dbReference type="NCBI Taxonomy" id="312017"/>
    <lineage>
        <taxon>Eukaryota</taxon>
        <taxon>Sar</taxon>
        <taxon>Alveolata</taxon>
        <taxon>Ciliophora</taxon>
        <taxon>Intramacronucleata</taxon>
        <taxon>Oligohymenophorea</taxon>
        <taxon>Hymenostomatida</taxon>
        <taxon>Tetrahymenina</taxon>
        <taxon>Tetrahymenidae</taxon>
        <taxon>Tetrahymena</taxon>
    </lineage>
</organism>
<protein>
    <submittedName>
        <fullName evidence="1">Uncharacterized protein</fullName>
    </submittedName>
</protein>
<dbReference type="AlphaFoldDB" id="W7XHH3"/>
<keyword evidence="2" id="KW-1185">Reference proteome</keyword>
<sequence>MFSLTNSQQQNYGLNSEQQNPYLYLTKEQFSFSFYFLNLKNITKGIKIQNIKAQIENGIEKSRQELSLHYISKSTTQQLLEPIVRQLRDFVKNMIQLGQKKTNKKFSKVYI</sequence>
<dbReference type="EMBL" id="GG662654">
    <property type="protein sequence ID" value="EWS73806.1"/>
    <property type="molecule type" value="Genomic_DNA"/>
</dbReference>